<feature type="transmembrane region" description="Helical" evidence="8">
    <location>
        <begin position="414"/>
        <end position="434"/>
    </location>
</feature>
<dbReference type="HOGENOM" id="CLU_020019_2_1_1"/>
<dbReference type="STRING" id="5601.A0A0D2E1S4"/>
<feature type="region of interest" description="Disordered" evidence="7">
    <location>
        <begin position="236"/>
        <end position="280"/>
    </location>
</feature>
<feature type="compositionally biased region" description="Acidic residues" evidence="7">
    <location>
        <begin position="171"/>
        <end position="181"/>
    </location>
</feature>
<evidence type="ECO:0000256" key="4">
    <source>
        <dbReference type="ARBA" id="ARBA00022692"/>
    </source>
</evidence>
<dbReference type="Gene3D" id="1.20.1080.10">
    <property type="entry name" value="Glycerol uptake facilitator protein"/>
    <property type="match status" value="1"/>
</dbReference>
<accession>A0A0D2E1S4</accession>
<dbReference type="CDD" id="cd00333">
    <property type="entry name" value="MIP"/>
    <property type="match status" value="1"/>
</dbReference>
<protein>
    <recommendedName>
        <fullName evidence="11">Aquaporin</fullName>
    </recommendedName>
</protein>
<evidence type="ECO:0000256" key="6">
    <source>
        <dbReference type="ARBA" id="ARBA00023136"/>
    </source>
</evidence>
<dbReference type="PRINTS" id="PR00783">
    <property type="entry name" value="MINTRINSICP"/>
</dbReference>
<dbReference type="EMBL" id="KN846958">
    <property type="protein sequence ID" value="KIW68282.1"/>
    <property type="molecule type" value="Genomic_DNA"/>
</dbReference>
<dbReference type="InterPro" id="IPR050363">
    <property type="entry name" value="MIP/Aquaporin"/>
</dbReference>
<feature type="compositionally biased region" description="Basic and acidic residues" evidence="7">
    <location>
        <begin position="189"/>
        <end position="199"/>
    </location>
</feature>
<dbReference type="InterPro" id="IPR023271">
    <property type="entry name" value="Aquaporin-like"/>
</dbReference>
<dbReference type="Proteomes" id="UP000054266">
    <property type="component" value="Unassembled WGS sequence"/>
</dbReference>
<feature type="transmembrane region" description="Helical" evidence="8">
    <location>
        <begin position="528"/>
        <end position="552"/>
    </location>
</feature>
<gene>
    <name evidence="9" type="ORF">PV04_04239</name>
</gene>
<dbReference type="GO" id="GO:0005886">
    <property type="term" value="C:plasma membrane"/>
    <property type="evidence" value="ECO:0007669"/>
    <property type="project" value="TreeGrafter"/>
</dbReference>
<dbReference type="PANTHER" id="PTHR43829">
    <property type="entry name" value="AQUAPORIN OR AQUAGLYCEROPORIN RELATED"/>
    <property type="match status" value="1"/>
</dbReference>
<dbReference type="GO" id="GO:0015254">
    <property type="term" value="F:glycerol channel activity"/>
    <property type="evidence" value="ECO:0007669"/>
    <property type="project" value="TreeGrafter"/>
</dbReference>
<proteinExistence type="inferred from homology"/>
<evidence type="ECO:0000256" key="3">
    <source>
        <dbReference type="ARBA" id="ARBA00022448"/>
    </source>
</evidence>
<organism evidence="9 10">
    <name type="scientific">Phialophora macrospora</name>
    <dbReference type="NCBI Taxonomy" id="1851006"/>
    <lineage>
        <taxon>Eukaryota</taxon>
        <taxon>Fungi</taxon>
        <taxon>Dikarya</taxon>
        <taxon>Ascomycota</taxon>
        <taxon>Pezizomycotina</taxon>
        <taxon>Eurotiomycetes</taxon>
        <taxon>Chaetothyriomycetidae</taxon>
        <taxon>Chaetothyriales</taxon>
        <taxon>Herpotrichiellaceae</taxon>
        <taxon>Phialophora</taxon>
    </lineage>
</organism>
<evidence type="ECO:0000256" key="5">
    <source>
        <dbReference type="ARBA" id="ARBA00022989"/>
    </source>
</evidence>
<keyword evidence="4 8" id="KW-0812">Transmembrane</keyword>
<feature type="transmembrane region" description="Helical" evidence="8">
    <location>
        <begin position="372"/>
        <end position="393"/>
    </location>
</feature>
<feature type="compositionally biased region" description="Basic and acidic residues" evidence="7">
    <location>
        <begin position="1"/>
        <end position="14"/>
    </location>
</feature>
<evidence type="ECO:0000256" key="2">
    <source>
        <dbReference type="ARBA" id="ARBA00006175"/>
    </source>
</evidence>
<keyword evidence="3" id="KW-0813">Transport</keyword>
<dbReference type="Pfam" id="PF00230">
    <property type="entry name" value="MIP"/>
    <property type="match status" value="1"/>
</dbReference>
<sequence length="647" mass="70375">MDSNDRSTSQDEISRVTSTPTPQVTARDYADETLSRSTSQVAPRTRYAEFNVGPGSLRHRVSNIDRMSNLATSPSPGPAHGWRHFDQMSTRRSVAIAPPSIRDNTDAASRKFSLAGPPTIDTVAANQPYVDPGYAQLNPAYDQPVNIRPVWGLAKPLPRVLRPGMVPAKDELEDEASEEGEAPPPADIEAGRIEPSLRPDKIASTLDNIRREREIALIRAYENQYSESPGFSPFASAAARRTSDAPTVTPSARVRLEEPIEEEASDRSLNTQPQAEPPELSLPEAVAGLKAAKEEDGESQVPYEDAVPLPAYDAEDDEVHNLHTYWSIIRLRLREPLAELLGITVQYTLGFSANLSMTVSRGTAGVGDTGTWAWGLATMLAIYVAGGISGAHLNPAISLMLYIYRGFPLGKVPIYVAAQMLGAVLATLISFGIFQPGLVALIGDEPNRLQQQSVPLVNQHAGMVHMTSDLSLPPSHVLTVLSNFLTFPRSPWVSMPIAFTTELTATCLLTISVLALGDDTNAPPGAGMNAFIVGLLITILGMSFGSLTGLAMNPVRDFGPRVAMLLLGYGTPESLFGDGYWFKVNWMGPIMGAILGGFVYDAAIFVGGESPVNYPSRRMRRAARKWRKRWKVRMGWNRRMKTGKGQK</sequence>
<evidence type="ECO:0000313" key="10">
    <source>
        <dbReference type="Proteomes" id="UP000054266"/>
    </source>
</evidence>
<evidence type="ECO:0000256" key="1">
    <source>
        <dbReference type="ARBA" id="ARBA00004141"/>
    </source>
</evidence>
<feature type="transmembrane region" description="Helical" evidence="8">
    <location>
        <begin position="586"/>
        <end position="608"/>
    </location>
</feature>
<name>A0A0D2E1S4_9EURO</name>
<dbReference type="PANTHER" id="PTHR43829:SF24">
    <property type="entry name" value="MIP AQUAPORIN (EUROFUNG)"/>
    <property type="match status" value="1"/>
</dbReference>
<dbReference type="GO" id="GO:0015250">
    <property type="term" value="F:water channel activity"/>
    <property type="evidence" value="ECO:0007669"/>
    <property type="project" value="TreeGrafter"/>
</dbReference>
<dbReference type="InterPro" id="IPR000425">
    <property type="entry name" value="MIP"/>
</dbReference>
<comment type="similarity">
    <text evidence="2">Belongs to the MIP/aquaporin (TC 1.A.8) family.</text>
</comment>
<dbReference type="SUPFAM" id="SSF81338">
    <property type="entry name" value="Aquaporin-like"/>
    <property type="match status" value="1"/>
</dbReference>
<dbReference type="AlphaFoldDB" id="A0A0D2E1S4"/>
<evidence type="ECO:0000256" key="7">
    <source>
        <dbReference type="SAM" id="MobiDB-lite"/>
    </source>
</evidence>
<evidence type="ECO:0008006" key="11">
    <source>
        <dbReference type="Google" id="ProtNLM"/>
    </source>
</evidence>
<comment type="subcellular location">
    <subcellularLocation>
        <location evidence="1">Membrane</location>
        <topology evidence="1">Multi-pass membrane protein</topology>
    </subcellularLocation>
</comment>
<keyword evidence="10" id="KW-1185">Reference proteome</keyword>
<feature type="transmembrane region" description="Helical" evidence="8">
    <location>
        <begin position="492"/>
        <end position="516"/>
    </location>
</feature>
<feature type="compositionally biased region" description="Polar residues" evidence="7">
    <location>
        <begin position="15"/>
        <end position="24"/>
    </location>
</feature>
<evidence type="ECO:0000313" key="9">
    <source>
        <dbReference type="EMBL" id="KIW68282.1"/>
    </source>
</evidence>
<keyword evidence="6 8" id="KW-0472">Membrane</keyword>
<feature type="region of interest" description="Disordered" evidence="7">
    <location>
        <begin position="170"/>
        <end position="199"/>
    </location>
</feature>
<keyword evidence="5 8" id="KW-1133">Transmembrane helix</keyword>
<feature type="transmembrane region" description="Helical" evidence="8">
    <location>
        <begin position="340"/>
        <end position="360"/>
    </location>
</feature>
<feature type="region of interest" description="Disordered" evidence="7">
    <location>
        <begin position="1"/>
        <end position="42"/>
    </location>
</feature>
<reference evidence="9 10" key="1">
    <citation type="submission" date="2015-01" db="EMBL/GenBank/DDBJ databases">
        <title>The Genome Sequence of Capronia semiimmersa CBS27337.</title>
        <authorList>
            <consortium name="The Broad Institute Genomics Platform"/>
            <person name="Cuomo C."/>
            <person name="de Hoog S."/>
            <person name="Gorbushina A."/>
            <person name="Stielow B."/>
            <person name="Teixiera M."/>
            <person name="Abouelleil A."/>
            <person name="Chapman S.B."/>
            <person name="Priest M."/>
            <person name="Young S.K."/>
            <person name="Wortman J."/>
            <person name="Nusbaum C."/>
            <person name="Birren B."/>
        </authorList>
    </citation>
    <scope>NUCLEOTIDE SEQUENCE [LARGE SCALE GENOMIC DNA]</scope>
    <source>
        <strain evidence="9 10">CBS 27337</strain>
    </source>
</reference>
<evidence type="ECO:0000256" key="8">
    <source>
        <dbReference type="SAM" id="Phobius"/>
    </source>
</evidence>